<feature type="repeat" description="WD" evidence="3">
    <location>
        <begin position="125"/>
        <end position="160"/>
    </location>
</feature>
<keyword evidence="2" id="KW-0677">Repeat</keyword>
<evidence type="ECO:0000256" key="1">
    <source>
        <dbReference type="ARBA" id="ARBA00022574"/>
    </source>
</evidence>
<dbReference type="InterPro" id="IPR036322">
    <property type="entry name" value="WD40_repeat_dom_sf"/>
</dbReference>
<dbReference type="EMBL" id="KZ302039">
    <property type="protein sequence ID" value="PFH49111.1"/>
    <property type="molecule type" value="Genomic_DNA"/>
</dbReference>
<protein>
    <submittedName>
        <fullName evidence="5">Uncharacterized protein</fullName>
    </submittedName>
</protein>
<gene>
    <name evidence="5" type="ORF">AMATHDRAFT_76392</name>
</gene>
<reference evidence="5 6" key="1">
    <citation type="submission" date="2014-02" db="EMBL/GenBank/DDBJ databases">
        <title>Transposable element dynamics among asymbiotic and ectomycorrhizal Amanita fungi.</title>
        <authorList>
            <consortium name="DOE Joint Genome Institute"/>
            <person name="Hess J."/>
            <person name="Skrede I."/>
            <person name="Wolfe B."/>
            <person name="LaButti K."/>
            <person name="Ohm R.A."/>
            <person name="Grigoriev I.V."/>
            <person name="Pringle A."/>
        </authorList>
    </citation>
    <scope>NUCLEOTIDE SEQUENCE [LARGE SCALE GENOMIC DNA]</scope>
    <source>
        <strain evidence="5 6">SKay4041</strain>
    </source>
</reference>
<sequence>MAATTKTNNFLVAEAQLALEHARKLKSERTKDLGSPIQLSGKALALQIRDGYAWIAENTHVARKLDLESGKTLQVYKGHTGPVTCLAFCNKSKNNPDDGKVLITGSWDQTIKLWDTDTKAMISSTQAHTDFVKSFLVFPSLQLLVSSSSDKTLRFWDLSNPTEPSPLPSLGSMSAHSRPVECLDGISQSDDTAILYTADTMGVIKIWDLTREDATPPRWKSTLRAELNYHRTRVNEMILGNGQLWTASADDSVQILPDVTNPTAVKRPSSISHPSAVRAILPLGLTSVAEHYLVTGAGDVIRTYDITNLEEPELLGEVDAHWHDVTSIRLWLRKVVEKDGRSQVLPWIVTTSLDGTIRKWKLSELLNPETIPNLKANLKESEPPAMVHNPNALTEDEERELAELMDD</sequence>
<dbReference type="GO" id="GO:0005634">
    <property type="term" value="C:nucleus"/>
    <property type="evidence" value="ECO:0007669"/>
    <property type="project" value="TreeGrafter"/>
</dbReference>
<proteinExistence type="predicted"/>
<dbReference type="InterPro" id="IPR015943">
    <property type="entry name" value="WD40/YVTN_repeat-like_dom_sf"/>
</dbReference>
<dbReference type="InterPro" id="IPR001680">
    <property type="entry name" value="WD40_rpt"/>
</dbReference>
<feature type="compositionally biased region" description="Acidic residues" evidence="4">
    <location>
        <begin position="394"/>
        <end position="407"/>
    </location>
</feature>
<dbReference type="PROSITE" id="PS50082">
    <property type="entry name" value="WD_REPEATS_2"/>
    <property type="match status" value="2"/>
</dbReference>
<organism evidence="5 6">
    <name type="scientific">Amanita thiersii Skay4041</name>
    <dbReference type="NCBI Taxonomy" id="703135"/>
    <lineage>
        <taxon>Eukaryota</taxon>
        <taxon>Fungi</taxon>
        <taxon>Dikarya</taxon>
        <taxon>Basidiomycota</taxon>
        <taxon>Agaricomycotina</taxon>
        <taxon>Agaricomycetes</taxon>
        <taxon>Agaricomycetidae</taxon>
        <taxon>Agaricales</taxon>
        <taxon>Pluteineae</taxon>
        <taxon>Amanitaceae</taxon>
        <taxon>Amanita</taxon>
    </lineage>
</organism>
<accession>A0A2A9NLB7</accession>
<keyword evidence="1 3" id="KW-0853">WD repeat</keyword>
<dbReference type="STRING" id="703135.A0A2A9NLB7"/>
<dbReference type="Gene3D" id="2.130.10.10">
    <property type="entry name" value="YVTN repeat-like/Quinoprotein amine dehydrogenase"/>
    <property type="match status" value="2"/>
</dbReference>
<dbReference type="OrthoDB" id="6262491at2759"/>
<keyword evidence="6" id="KW-1185">Reference proteome</keyword>
<evidence type="ECO:0000313" key="6">
    <source>
        <dbReference type="Proteomes" id="UP000242287"/>
    </source>
</evidence>
<dbReference type="PRINTS" id="PR00320">
    <property type="entry name" value="GPROTEINBRPT"/>
</dbReference>
<feature type="region of interest" description="Disordered" evidence="4">
    <location>
        <begin position="381"/>
        <end position="407"/>
    </location>
</feature>
<dbReference type="Pfam" id="PF00400">
    <property type="entry name" value="WD40"/>
    <property type="match status" value="2"/>
</dbReference>
<dbReference type="AlphaFoldDB" id="A0A2A9NLB7"/>
<feature type="repeat" description="WD" evidence="3">
    <location>
        <begin position="76"/>
        <end position="124"/>
    </location>
</feature>
<dbReference type="SMART" id="SM00320">
    <property type="entry name" value="WD40"/>
    <property type="match status" value="4"/>
</dbReference>
<dbReference type="PROSITE" id="PS00678">
    <property type="entry name" value="WD_REPEATS_1"/>
    <property type="match status" value="2"/>
</dbReference>
<dbReference type="PANTHER" id="PTHR22847:SF637">
    <property type="entry name" value="WD REPEAT DOMAIN 5B"/>
    <property type="match status" value="1"/>
</dbReference>
<evidence type="ECO:0000313" key="5">
    <source>
        <dbReference type="EMBL" id="PFH49111.1"/>
    </source>
</evidence>
<dbReference type="Proteomes" id="UP000242287">
    <property type="component" value="Unassembled WGS sequence"/>
</dbReference>
<evidence type="ECO:0000256" key="3">
    <source>
        <dbReference type="PROSITE-ProRule" id="PRU00221"/>
    </source>
</evidence>
<dbReference type="PROSITE" id="PS50294">
    <property type="entry name" value="WD_REPEATS_REGION"/>
    <property type="match status" value="2"/>
</dbReference>
<evidence type="ECO:0000256" key="4">
    <source>
        <dbReference type="SAM" id="MobiDB-lite"/>
    </source>
</evidence>
<name>A0A2A9NLB7_9AGAR</name>
<evidence type="ECO:0000256" key="2">
    <source>
        <dbReference type="ARBA" id="ARBA00022737"/>
    </source>
</evidence>
<dbReference type="InterPro" id="IPR019775">
    <property type="entry name" value="WD40_repeat_CS"/>
</dbReference>
<dbReference type="PANTHER" id="PTHR22847">
    <property type="entry name" value="WD40 REPEAT PROTEIN"/>
    <property type="match status" value="1"/>
</dbReference>
<dbReference type="GO" id="GO:1990234">
    <property type="term" value="C:transferase complex"/>
    <property type="evidence" value="ECO:0007669"/>
    <property type="project" value="UniProtKB-ARBA"/>
</dbReference>
<dbReference type="InterPro" id="IPR020472">
    <property type="entry name" value="WD40_PAC1"/>
</dbReference>
<dbReference type="SUPFAM" id="SSF50978">
    <property type="entry name" value="WD40 repeat-like"/>
    <property type="match status" value="1"/>
</dbReference>